<dbReference type="Proteomes" id="UP001140949">
    <property type="component" value="Unassembled WGS sequence"/>
</dbReference>
<accession>A0AAX6FF96</accession>
<protein>
    <submittedName>
        <fullName evidence="2">Uncharacterized protein</fullName>
    </submittedName>
</protein>
<comment type="caution">
    <text evidence="2">The sequence shown here is derived from an EMBL/GenBank/DDBJ whole genome shotgun (WGS) entry which is preliminary data.</text>
</comment>
<keyword evidence="1" id="KW-0812">Transmembrane</keyword>
<keyword evidence="3" id="KW-1185">Reference proteome</keyword>
<keyword evidence="1" id="KW-0472">Membrane</keyword>
<feature type="transmembrane region" description="Helical" evidence="1">
    <location>
        <begin position="50"/>
        <end position="70"/>
    </location>
</feature>
<dbReference type="AlphaFoldDB" id="A0AAX6FF96"/>
<dbReference type="EMBL" id="JANAVB010029220">
    <property type="protein sequence ID" value="KAJ6815120.1"/>
    <property type="molecule type" value="Genomic_DNA"/>
</dbReference>
<keyword evidence="1" id="KW-1133">Transmembrane helix</keyword>
<organism evidence="2 3">
    <name type="scientific">Iris pallida</name>
    <name type="common">Sweet iris</name>
    <dbReference type="NCBI Taxonomy" id="29817"/>
    <lineage>
        <taxon>Eukaryota</taxon>
        <taxon>Viridiplantae</taxon>
        <taxon>Streptophyta</taxon>
        <taxon>Embryophyta</taxon>
        <taxon>Tracheophyta</taxon>
        <taxon>Spermatophyta</taxon>
        <taxon>Magnoliopsida</taxon>
        <taxon>Liliopsida</taxon>
        <taxon>Asparagales</taxon>
        <taxon>Iridaceae</taxon>
        <taxon>Iridoideae</taxon>
        <taxon>Irideae</taxon>
        <taxon>Iris</taxon>
    </lineage>
</organism>
<gene>
    <name evidence="2" type="ORF">M6B38_134990</name>
</gene>
<reference evidence="2" key="2">
    <citation type="submission" date="2023-04" db="EMBL/GenBank/DDBJ databases">
        <authorList>
            <person name="Bruccoleri R.E."/>
            <person name="Oakeley E.J."/>
            <person name="Faust A.-M."/>
            <person name="Dessus-Babus S."/>
            <person name="Altorfer M."/>
            <person name="Burckhardt D."/>
            <person name="Oertli M."/>
            <person name="Naumann U."/>
            <person name="Petersen F."/>
            <person name="Wong J."/>
        </authorList>
    </citation>
    <scope>NUCLEOTIDE SEQUENCE</scope>
    <source>
        <strain evidence="2">GSM-AAB239-AS_SAM_17_03QT</strain>
        <tissue evidence="2">Leaf</tissue>
    </source>
</reference>
<evidence type="ECO:0000313" key="3">
    <source>
        <dbReference type="Proteomes" id="UP001140949"/>
    </source>
</evidence>
<feature type="transmembrane region" description="Helical" evidence="1">
    <location>
        <begin position="6"/>
        <end position="29"/>
    </location>
</feature>
<sequence length="79" mass="8963">MSHLHLLSYSLSCILIIASIACSFIFHFWSHSFIFSSGILVSPCILYYRLHCILFLSGLYFTFFLTGYVVGDLGAIWST</sequence>
<reference evidence="2" key="1">
    <citation type="journal article" date="2023" name="GigaByte">
        <title>Genome assembly of the bearded iris, Iris pallida Lam.</title>
        <authorList>
            <person name="Bruccoleri R.E."/>
            <person name="Oakeley E.J."/>
            <person name="Faust A.M.E."/>
            <person name="Altorfer M."/>
            <person name="Dessus-Babus S."/>
            <person name="Burckhardt D."/>
            <person name="Oertli M."/>
            <person name="Naumann U."/>
            <person name="Petersen F."/>
            <person name="Wong J."/>
        </authorList>
    </citation>
    <scope>NUCLEOTIDE SEQUENCE</scope>
    <source>
        <strain evidence="2">GSM-AAB239-AS_SAM_17_03QT</strain>
    </source>
</reference>
<proteinExistence type="predicted"/>
<evidence type="ECO:0000313" key="2">
    <source>
        <dbReference type="EMBL" id="KAJ6815120.1"/>
    </source>
</evidence>
<name>A0AAX6FF96_IRIPA</name>
<evidence type="ECO:0000256" key="1">
    <source>
        <dbReference type="SAM" id="Phobius"/>
    </source>
</evidence>